<proteinExistence type="predicted"/>
<dbReference type="GO" id="GO:0005576">
    <property type="term" value="C:extracellular region"/>
    <property type="evidence" value="ECO:0007669"/>
    <property type="project" value="UniProtKB-SubCell"/>
</dbReference>
<evidence type="ECO:0000256" key="3">
    <source>
        <dbReference type="ARBA" id="ARBA00023157"/>
    </source>
</evidence>
<evidence type="ECO:0000259" key="4">
    <source>
        <dbReference type="Pfam" id="PF01562"/>
    </source>
</evidence>
<dbReference type="GO" id="GO:0006509">
    <property type="term" value="P:membrane protein ectodomain proteolysis"/>
    <property type="evidence" value="ECO:0007669"/>
    <property type="project" value="TreeGrafter"/>
</dbReference>
<evidence type="ECO:0000256" key="1">
    <source>
        <dbReference type="ARBA" id="ARBA00004613"/>
    </source>
</evidence>
<keyword evidence="5" id="KW-1185">Reference proteome</keyword>
<accession>A0A9F5N6Y6</accession>
<evidence type="ECO:0000313" key="6">
    <source>
        <dbReference type="RefSeq" id="XP_025032123.1"/>
    </source>
</evidence>
<dbReference type="GeneID" id="103062987"/>
<name>A0A9F5N6Y6_PYTBI</name>
<evidence type="ECO:0000313" key="5">
    <source>
        <dbReference type="Proteomes" id="UP000695026"/>
    </source>
</evidence>
<dbReference type="Pfam" id="PF01562">
    <property type="entry name" value="Pep_M12B_propep"/>
    <property type="match status" value="1"/>
</dbReference>
<dbReference type="PANTHER" id="PTHR11905">
    <property type="entry name" value="ADAM A DISINTEGRIN AND METALLOPROTEASE DOMAIN"/>
    <property type="match status" value="1"/>
</dbReference>
<protein>
    <submittedName>
        <fullName evidence="6">Disintegrin and metalloproteinase domain-containing protein 19-like</fullName>
    </submittedName>
</protein>
<reference evidence="6" key="1">
    <citation type="submission" date="2025-08" db="UniProtKB">
        <authorList>
            <consortium name="RefSeq"/>
        </authorList>
    </citation>
    <scope>IDENTIFICATION</scope>
    <source>
        <tissue evidence="6">Liver</tissue>
    </source>
</reference>
<keyword evidence="3" id="KW-1015">Disulfide bond</keyword>
<dbReference type="Proteomes" id="UP000695026">
    <property type="component" value="Unplaced"/>
</dbReference>
<dbReference type="OrthoDB" id="5951731at2759"/>
<evidence type="ECO:0000256" key="2">
    <source>
        <dbReference type="ARBA" id="ARBA00022525"/>
    </source>
</evidence>
<organism evidence="5 6">
    <name type="scientific">Python bivittatus</name>
    <name type="common">Burmese python</name>
    <name type="synonym">Python molurus bivittatus</name>
    <dbReference type="NCBI Taxonomy" id="176946"/>
    <lineage>
        <taxon>Eukaryota</taxon>
        <taxon>Metazoa</taxon>
        <taxon>Chordata</taxon>
        <taxon>Craniata</taxon>
        <taxon>Vertebrata</taxon>
        <taxon>Euteleostomi</taxon>
        <taxon>Lepidosauria</taxon>
        <taxon>Squamata</taxon>
        <taxon>Bifurcata</taxon>
        <taxon>Unidentata</taxon>
        <taxon>Episquamata</taxon>
        <taxon>Toxicofera</taxon>
        <taxon>Serpentes</taxon>
        <taxon>Henophidia</taxon>
        <taxon>Pythonidae</taxon>
        <taxon>Python</taxon>
    </lineage>
</organism>
<feature type="domain" description="Peptidase M12B propeptide" evidence="4">
    <location>
        <begin position="42"/>
        <end position="118"/>
    </location>
</feature>
<dbReference type="AlphaFoldDB" id="A0A9F5N6Y6"/>
<sequence length="134" mass="15124">MLRLTEGGLVYSIGITLLCLREFTAEDSGWTATRNAVTPQMPHEIIIPQWKARSGNDKHPPRAELRVTAEGRNFIVDVEKNEDLFAPDYTETHYTKIGTAQTISLNKTDHCFYHGRVRGIHKSSVVLSTCRGLR</sequence>
<dbReference type="KEGG" id="pbi:103062987"/>
<feature type="non-terminal residue" evidence="6">
    <location>
        <position position="134"/>
    </location>
</feature>
<dbReference type="InterPro" id="IPR002870">
    <property type="entry name" value="Peptidase_M12B_N"/>
</dbReference>
<comment type="subcellular location">
    <subcellularLocation>
        <location evidence="1">Secreted</location>
    </subcellularLocation>
</comment>
<gene>
    <name evidence="6" type="primary">LOC103062987</name>
</gene>
<keyword evidence="2" id="KW-0964">Secreted</keyword>
<dbReference type="RefSeq" id="XP_025032123.1">
    <property type="nucleotide sequence ID" value="XM_025176355.1"/>
</dbReference>
<dbReference type="PANTHER" id="PTHR11905:SF19">
    <property type="entry name" value="DISINTEGRIN AND METALLOPROTEINASE DOMAIN-CONTAINING PROTEIN 19"/>
    <property type="match status" value="1"/>
</dbReference>